<dbReference type="Proteomes" id="UP000317422">
    <property type="component" value="Unassembled WGS sequence"/>
</dbReference>
<name>A0A543NF18_9ACTN</name>
<dbReference type="EMBL" id="VFQC01000001">
    <property type="protein sequence ID" value="TQN30411.1"/>
    <property type="molecule type" value="Genomic_DNA"/>
</dbReference>
<gene>
    <name evidence="2" type="ORF">FHX37_0289</name>
</gene>
<dbReference type="InterPro" id="IPR001387">
    <property type="entry name" value="Cro/C1-type_HTH"/>
</dbReference>
<dbReference type="SMART" id="SM00530">
    <property type="entry name" value="HTH_XRE"/>
    <property type="match status" value="1"/>
</dbReference>
<reference evidence="2 3" key="1">
    <citation type="submission" date="2019-06" db="EMBL/GenBank/DDBJ databases">
        <title>Sequencing the genomes of 1000 actinobacteria strains.</title>
        <authorList>
            <person name="Klenk H.-P."/>
        </authorList>
    </citation>
    <scope>NUCLEOTIDE SEQUENCE [LARGE SCALE GENOMIC DNA]</scope>
    <source>
        <strain evidence="2 3">DSM 45015</strain>
    </source>
</reference>
<dbReference type="SUPFAM" id="SSF47413">
    <property type="entry name" value="lambda repressor-like DNA-binding domains"/>
    <property type="match status" value="1"/>
</dbReference>
<evidence type="ECO:0000313" key="2">
    <source>
        <dbReference type="EMBL" id="TQN30411.1"/>
    </source>
</evidence>
<proteinExistence type="predicted"/>
<evidence type="ECO:0000313" key="3">
    <source>
        <dbReference type="Proteomes" id="UP000317422"/>
    </source>
</evidence>
<feature type="domain" description="HTH cro/C1-type" evidence="1">
    <location>
        <begin position="21"/>
        <end position="76"/>
    </location>
</feature>
<protein>
    <submittedName>
        <fullName evidence="2">Helix-turn-helix protein</fullName>
    </submittedName>
</protein>
<dbReference type="InterPro" id="IPR043917">
    <property type="entry name" value="DUF5753"/>
</dbReference>
<evidence type="ECO:0000259" key="1">
    <source>
        <dbReference type="PROSITE" id="PS50943"/>
    </source>
</evidence>
<dbReference type="Pfam" id="PF19054">
    <property type="entry name" value="DUF5753"/>
    <property type="match status" value="1"/>
</dbReference>
<dbReference type="PROSITE" id="PS50943">
    <property type="entry name" value="HTH_CROC1"/>
    <property type="match status" value="1"/>
</dbReference>
<dbReference type="GO" id="GO:0003677">
    <property type="term" value="F:DNA binding"/>
    <property type="evidence" value="ECO:0007669"/>
    <property type="project" value="InterPro"/>
</dbReference>
<comment type="caution">
    <text evidence="2">The sequence shown here is derived from an EMBL/GenBank/DDBJ whole genome shotgun (WGS) entry which is preliminary data.</text>
</comment>
<dbReference type="OrthoDB" id="3458546at2"/>
<dbReference type="AlphaFoldDB" id="A0A543NF18"/>
<dbReference type="Gene3D" id="1.10.260.40">
    <property type="entry name" value="lambda repressor-like DNA-binding domains"/>
    <property type="match status" value="1"/>
</dbReference>
<dbReference type="InterPro" id="IPR010982">
    <property type="entry name" value="Lambda_DNA-bd_dom_sf"/>
</dbReference>
<sequence length="274" mass="30655">MPSKDLNNLDKRVLLAYGREVRRLREEAGFTQTALARHVASSKTAVSDVERGKAAASAQLRSDLDEILGAGRLTHLWKELTGSGKEVWKHEIAELIAGANAVYEYEVLVFPAYLQTEGYARTLIRYGVPWLPEDEIASRAEERAKRSQELVESGQPMVWLVLDETILMRRYGSTDVMREQLSHVLDLAERERITVQLVPASSPKHPGVSGAFKLVTTDHFPDVMFAENVHEGQMVTSTVDVAHYRMLFAALQGVASSPEEAQARLRDELQKLES</sequence>
<keyword evidence="3" id="KW-1185">Reference proteome</keyword>
<dbReference type="Pfam" id="PF13560">
    <property type="entry name" value="HTH_31"/>
    <property type="match status" value="1"/>
</dbReference>
<organism evidence="2 3">
    <name type="scientific">Haloactinospora alba</name>
    <dbReference type="NCBI Taxonomy" id="405555"/>
    <lineage>
        <taxon>Bacteria</taxon>
        <taxon>Bacillati</taxon>
        <taxon>Actinomycetota</taxon>
        <taxon>Actinomycetes</taxon>
        <taxon>Streptosporangiales</taxon>
        <taxon>Nocardiopsidaceae</taxon>
        <taxon>Haloactinospora</taxon>
    </lineage>
</organism>
<accession>A0A543NF18</accession>
<dbReference type="CDD" id="cd00093">
    <property type="entry name" value="HTH_XRE"/>
    <property type="match status" value="1"/>
</dbReference>